<dbReference type="EMBL" id="MFGW01000250">
    <property type="protein sequence ID" value="OGF58381.1"/>
    <property type="molecule type" value="Genomic_DNA"/>
</dbReference>
<protein>
    <submittedName>
        <fullName evidence="2">Uncharacterized protein</fullName>
    </submittedName>
</protein>
<gene>
    <name evidence="2" type="ORF">A2Y62_14900</name>
</gene>
<organism evidence="2 3">
    <name type="scientific">Candidatus Fischerbacteria bacterium RBG_13_37_8</name>
    <dbReference type="NCBI Taxonomy" id="1817863"/>
    <lineage>
        <taxon>Bacteria</taxon>
        <taxon>Candidatus Fischeribacteriota</taxon>
    </lineage>
</organism>
<evidence type="ECO:0000313" key="2">
    <source>
        <dbReference type="EMBL" id="OGF58381.1"/>
    </source>
</evidence>
<reference evidence="2 3" key="1">
    <citation type="journal article" date="2016" name="Nat. Commun.">
        <title>Thousands of microbial genomes shed light on interconnected biogeochemical processes in an aquifer system.</title>
        <authorList>
            <person name="Anantharaman K."/>
            <person name="Brown C.T."/>
            <person name="Hug L.A."/>
            <person name="Sharon I."/>
            <person name="Castelle C.J."/>
            <person name="Probst A.J."/>
            <person name="Thomas B.C."/>
            <person name="Singh A."/>
            <person name="Wilkins M.J."/>
            <person name="Karaoz U."/>
            <person name="Brodie E.L."/>
            <person name="Williams K.H."/>
            <person name="Hubbard S.S."/>
            <person name="Banfield J.F."/>
        </authorList>
    </citation>
    <scope>NUCLEOTIDE SEQUENCE [LARGE SCALE GENOMIC DNA]</scope>
</reference>
<comment type="caution">
    <text evidence="2">The sequence shown here is derived from an EMBL/GenBank/DDBJ whole genome shotgun (WGS) entry which is preliminary data.</text>
</comment>
<name>A0A1F5V644_9BACT</name>
<feature type="transmembrane region" description="Helical" evidence="1">
    <location>
        <begin position="110"/>
        <end position="133"/>
    </location>
</feature>
<keyword evidence="1" id="KW-1133">Transmembrane helix</keyword>
<keyword evidence="1" id="KW-0812">Transmembrane</keyword>
<evidence type="ECO:0000256" key="1">
    <source>
        <dbReference type="SAM" id="Phobius"/>
    </source>
</evidence>
<feature type="transmembrane region" description="Helical" evidence="1">
    <location>
        <begin position="71"/>
        <end position="90"/>
    </location>
</feature>
<accession>A0A1F5V644</accession>
<dbReference type="Proteomes" id="UP000178943">
    <property type="component" value="Unassembled WGS sequence"/>
</dbReference>
<dbReference type="AlphaFoldDB" id="A0A1F5V644"/>
<sequence length="134" mass="15224">MAVECPQCGRKIVSFNFNYCLYCTTPFDEATLKLIEKEKNEAGAQYPDKEFIKLQYEFAPQRREEFKLTKAVKTGAVCFLVLIACGVLYIAMKVFAFGSSREDNPIGSVFYFSAIPITIIMLALIGFMIYRVVK</sequence>
<keyword evidence="1" id="KW-0472">Membrane</keyword>
<evidence type="ECO:0000313" key="3">
    <source>
        <dbReference type="Proteomes" id="UP000178943"/>
    </source>
</evidence>
<proteinExistence type="predicted"/>